<dbReference type="InterPro" id="IPR035396">
    <property type="entry name" value="Bac_rhamnosid6H"/>
</dbReference>
<dbReference type="PANTHER" id="PTHR33307:SF6">
    <property type="entry name" value="ALPHA-RHAMNOSIDASE (EUROFUNG)-RELATED"/>
    <property type="match status" value="1"/>
</dbReference>
<dbReference type="InterPro" id="IPR013783">
    <property type="entry name" value="Ig-like_fold"/>
</dbReference>
<feature type="compositionally biased region" description="Low complexity" evidence="4">
    <location>
        <begin position="8"/>
        <end position="19"/>
    </location>
</feature>
<feature type="domain" description="Alpha-L-rhamnosidase concanavalin-like" evidence="5">
    <location>
        <begin position="358"/>
        <end position="438"/>
    </location>
</feature>
<feature type="compositionally biased region" description="Low complexity" evidence="4">
    <location>
        <begin position="37"/>
        <end position="46"/>
    </location>
</feature>
<evidence type="ECO:0000259" key="7">
    <source>
        <dbReference type="Pfam" id="PF17389"/>
    </source>
</evidence>
<evidence type="ECO:0000259" key="6">
    <source>
        <dbReference type="Pfam" id="PF08531"/>
    </source>
</evidence>
<evidence type="ECO:0000313" key="10">
    <source>
        <dbReference type="Proteomes" id="UP000325827"/>
    </source>
</evidence>
<feature type="compositionally biased region" description="Polar residues" evidence="4">
    <location>
        <begin position="25"/>
        <end position="36"/>
    </location>
</feature>
<proteinExistence type="predicted"/>
<dbReference type="EMBL" id="VYSA01000002">
    <property type="protein sequence ID" value="KAA9108162.1"/>
    <property type="molecule type" value="Genomic_DNA"/>
</dbReference>
<dbReference type="Pfam" id="PF17390">
    <property type="entry name" value="Bac_rhamnosid_C"/>
    <property type="match status" value="1"/>
</dbReference>
<sequence>MNRFRMGARSSTRSSAERTPAMTASPETTVQTEQTLPDTTSTDPSTRVVELRTQHGAGLLGVPGRGVRLSWRAQSDLPAASQLAYEIASGPEGGAQDSHGVVRGDDSIGIAAGLDLAPRERRSFAVRIATSAGWTAWSEPLVVEAGVEGLGLNARVVGIPSEVGGPVPVLRREFTVNATPAAARLRLSALGVVDAWINGVRVSDALLTPGWTSYQARILIDTVDVTSLLREGENVIVAAVGDGWYRGHFGFAYRKEIYGTSSGVLAQLEITDASGATTTIATDETWRGGFGAIRSAGIYEGTVIDHNLEAVGVHEPGFDDGAWAAASVIDTDLSLFEPRSAAPVRVIEERPMTIEPRADRVLLDSGQNISGWVRLVVRGKAGDVVTIRHAEVLEPSGALHTAALRRAKATDVYTLASGGEHVLEPVFTFHGFRYSDVVTGAEVVSATAIAISSDLAPRSTFRSSDASLDRFHSNVLWSQRDNFVSVPTDCPQRDERLGWTGDAQAFAATANTLLDTEAFWTSWLRDLEIDQTDEGGVPSVVPDIIRREDMLMGGTPTDNMGRAGWADAATIVPLAVYESYGSAEVLERQLDSMRRWVAHLRRRAGDGVVLPTEPFQYGDWLDPDAPAARPWEAKVDSDYVANAFYVHSTRLLARAERIVGDPAAADELDELARTVADATWARWGERAVTTQTGAALALEFDIAPAERRVAIADDLAANVVAAEGRISTGFLGTPLVLFALSHNGHIGEAYRMLLRHDAPSWLYQVDRGATTVWERWDAIKPDGSIHGGDMDAGNSGGESGGMLSFNHYAYGAMIDWVYRNVAGLAPDPADPGYRTVHVAPRPAVGIDHAAATIATGLGELAIDWRRDGDALEIALTVPFGARAVLDLPVTAGSTVSIDGAAAPAEAGTTLTHGIHHLTVTQPAVAGR</sequence>
<dbReference type="InterPro" id="IPR012341">
    <property type="entry name" value="6hp_glycosidase-like_sf"/>
</dbReference>
<dbReference type="EC" id="3.2.1.40" evidence="2"/>
<accession>A0A5J5J0Q3</accession>
<dbReference type="InterPro" id="IPR013737">
    <property type="entry name" value="Bac_rhamnosid_N"/>
</dbReference>
<dbReference type="PANTHER" id="PTHR33307">
    <property type="entry name" value="ALPHA-RHAMNOSIDASE (EUROFUNG)"/>
    <property type="match status" value="1"/>
</dbReference>
<dbReference type="InterPro" id="IPR035398">
    <property type="entry name" value="Bac_rhamnosid_C"/>
</dbReference>
<evidence type="ECO:0000259" key="8">
    <source>
        <dbReference type="Pfam" id="PF17390"/>
    </source>
</evidence>
<dbReference type="Gene3D" id="2.60.40.10">
    <property type="entry name" value="Immunoglobulins"/>
    <property type="match status" value="1"/>
</dbReference>
<comment type="catalytic activity">
    <reaction evidence="1">
        <text>Hydrolysis of terminal non-reducing alpha-L-rhamnose residues in alpha-L-rhamnosides.</text>
        <dbReference type="EC" id="3.2.1.40"/>
    </reaction>
</comment>
<gene>
    <name evidence="9" type="ORF">F6B43_12215</name>
</gene>
<dbReference type="Gene3D" id="2.60.420.10">
    <property type="entry name" value="Maltose phosphorylase, domain 3"/>
    <property type="match status" value="1"/>
</dbReference>
<keyword evidence="10" id="KW-1185">Reference proteome</keyword>
<dbReference type="GO" id="GO:0030596">
    <property type="term" value="F:alpha-L-rhamnosidase activity"/>
    <property type="evidence" value="ECO:0007669"/>
    <property type="project" value="UniProtKB-EC"/>
</dbReference>
<dbReference type="Pfam" id="PF25788">
    <property type="entry name" value="Ig_Rha78A_N"/>
    <property type="match status" value="1"/>
</dbReference>
<dbReference type="SUPFAM" id="SSF48208">
    <property type="entry name" value="Six-hairpin glycosidases"/>
    <property type="match status" value="1"/>
</dbReference>
<dbReference type="InterPro" id="IPR008928">
    <property type="entry name" value="6-hairpin_glycosidase_sf"/>
</dbReference>
<organism evidence="9 10">
    <name type="scientific">Microbacterium rhizomatis</name>
    <dbReference type="NCBI Taxonomy" id="1631477"/>
    <lineage>
        <taxon>Bacteria</taxon>
        <taxon>Bacillati</taxon>
        <taxon>Actinomycetota</taxon>
        <taxon>Actinomycetes</taxon>
        <taxon>Micrococcales</taxon>
        <taxon>Microbacteriaceae</taxon>
        <taxon>Microbacterium</taxon>
    </lineage>
</organism>
<dbReference type="Pfam" id="PF17389">
    <property type="entry name" value="Bac_rhamnosid6H"/>
    <property type="match status" value="1"/>
</dbReference>
<dbReference type="Gene3D" id="2.60.120.260">
    <property type="entry name" value="Galactose-binding domain-like"/>
    <property type="match status" value="2"/>
</dbReference>
<evidence type="ECO:0000256" key="4">
    <source>
        <dbReference type="SAM" id="MobiDB-lite"/>
    </source>
</evidence>
<feature type="domain" description="Alpha-L-rhamnosidase C-terminal" evidence="8">
    <location>
        <begin position="828"/>
        <end position="896"/>
    </location>
</feature>
<dbReference type="Pfam" id="PF05592">
    <property type="entry name" value="Bac_rhamnosid"/>
    <property type="match status" value="1"/>
</dbReference>
<protein>
    <recommendedName>
        <fullName evidence="2">alpha-L-rhamnosidase</fullName>
        <ecNumber evidence="2">3.2.1.40</ecNumber>
    </recommendedName>
</protein>
<dbReference type="Gene3D" id="1.50.10.10">
    <property type="match status" value="1"/>
</dbReference>
<dbReference type="AlphaFoldDB" id="A0A5J5J0Q3"/>
<evidence type="ECO:0000256" key="1">
    <source>
        <dbReference type="ARBA" id="ARBA00001445"/>
    </source>
</evidence>
<evidence type="ECO:0000259" key="5">
    <source>
        <dbReference type="Pfam" id="PF05592"/>
    </source>
</evidence>
<feature type="domain" description="Alpha-L-rhamnosidase six-hairpin glycosidase" evidence="7">
    <location>
        <begin position="459"/>
        <end position="821"/>
    </location>
</feature>
<dbReference type="InterPro" id="IPR016007">
    <property type="entry name" value="Alpha_rhamnosid"/>
</dbReference>
<comment type="caution">
    <text evidence="9">The sequence shown here is derived from an EMBL/GenBank/DDBJ whole genome shotgun (WGS) entry which is preliminary data.</text>
</comment>
<dbReference type="InterPro" id="IPR008902">
    <property type="entry name" value="Rhamnosid_concanavalin"/>
</dbReference>
<feature type="domain" description="Bacterial alpha-L-rhamnosidase N-terminal" evidence="6">
    <location>
        <begin position="180"/>
        <end position="348"/>
    </location>
</feature>
<keyword evidence="3" id="KW-0378">Hydrolase</keyword>
<dbReference type="OrthoDB" id="9761045at2"/>
<reference evidence="10" key="1">
    <citation type="submission" date="2019-09" db="EMBL/GenBank/DDBJ databases">
        <title>Mumia zhuanghuii sp. nov. isolated from the intestinal contents of plateau pika (Ochotona curzoniae) in the Qinghai-Tibet plateau of China.</title>
        <authorList>
            <person name="Tian Z."/>
        </authorList>
    </citation>
    <scope>NUCLEOTIDE SEQUENCE [LARGE SCALE GENOMIC DNA]</scope>
    <source>
        <strain evidence="10">JCM 30598</strain>
    </source>
</reference>
<dbReference type="GO" id="GO:0005975">
    <property type="term" value="P:carbohydrate metabolic process"/>
    <property type="evidence" value="ECO:0007669"/>
    <property type="project" value="InterPro"/>
</dbReference>
<name>A0A5J5J0Q3_9MICO</name>
<dbReference type="Pfam" id="PF08531">
    <property type="entry name" value="Bac_rhamnosid_N"/>
    <property type="match status" value="1"/>
</dbReference>
<evidence type="ECO:0000256" key="2">
    <source>
        <dbReference type="ARBA" id="ARBA00012652"/>
    </source>
</evidence>
<evidence type="ECO:0000256" key="3">
    <source>
        <dbReference type="ARBA" id="ARBA00022801"/>
    </source>
</evidence>
<dbReference type="PIRSF" id="PIRSF010631">
    <property type="entry name" value="A-rhamnsds"/>
    <property type="match status" value="1"/>
</dbReference>
<feature type="region of interest" description="Disordered" evidence="4">
    <location>
        <begin position="1"/>
        <end position="46"/>
    </location>
</feature>
<evidence type="ECO:0000313" key="9">
    <source>
        <dbReference type="EMBL" id="KAA9108162.1"/>
    </source>
</evidence>
<dbReference type="Proteomes" id="UP000325827">
    <property type="component" value="Unassembled WGS sequence"/>
</dbReference>